<protein>
    <submittedName>
        <fullName evidence="2">Uncharacterized protein</fullName>
    </submittedName>
</protein>
<accession>A0AA39IRC6</accession>
<proteinExistence type="predicted"/>
<feature type="coiled-coil region" evidence="1">
    <location>
        <begin position="53"/>
        <end position="171"/>
    </location>
</feature>
<evidence type="ECO:0000256" key="1">
    <source>
        <dbReference type="SAM" id="Coils"/>
    </source>
</evidence>
<keyword evidence="1" id="KW-0175">Coiled coil</keyword>
<evidence type="ECO:0000313" key="2">
    <source>
        <dbReference type="EMBL" id="KAK0429055.1"/>
    </source>
</evidence>
<reference evidence="2" key="1">
    <citation type="submission" date="2023-06" db="EMBL/GenBank/DDBJ databases">
        <title>Genomic analysis of the entomopathogenic nematode Steinernema hermaphroditum.</title>
        <authorList>
            <person name="Schwarz E.M."/>
            <person name="Heppert J.K."/>
            <person name="Baniya A."/>
            <person name="Schwartz H.T."/>
            <person name="Tan C.-H."/>
            <person name="Antoshechkin I."/>
            <person name="Sternberg P.W."/>
            <person name="Goodrich-Blair H."/>
            <person name="Dillman A.R."/>
        </authorList>
    </citation>
    <scope>NUCLEOTIDE SEQUENCE</scope>
    <source>
        <strain evidence="2">PS9179</strain>
        <tissue evidence="2">Whole animal</tissue>
    </source>
</reference>
<name>A0AA39IRC6_9BILA</name>
<dbReference type="Proteomes" id="UP001175271">
    <property type="component" value="Unassembled WGS sequence"/>
</dbReference>
<dbReference type="EMBL" id="JAUCMV010000001">
    <property type="protein sequence ID" value="KAK0429055.1"/>
    <property type="molecule type" value="Genomic_DNA"/>
</dbReference>
<keyword evidence="3" id="KW-1185">Reference proteome</keyword>
<sequence>MTGPSDHTALSSSKDVIRDYTLKFIEHMEEVLPVEPENAQEGTVGKGISKASAANVEKMAKEFYEKMSELEAEEELIGVNKDTNYLTGKNSELYEKLNEITQRLEKELLKPHKEVKDYEKTSMLGIIEELRLERDVLKKNLKAAKRKCRQLEAKNKALSEKIEKKEKEEEVKDLAYWMKQLNTTSQELKQLLQ</sequence>
<dbReference type="AlphaFoldDB" id="A0AA39IRC6"/>
<organism evidence="2 3">
    <name type="scientific">Steinernema hermaphroditum</name>
    <dbReference type="NCBI Taxonomy" id="289476"/>
    <lineage>
        <taxon>Eukaryota</taxon>
        <taxon>Metazoa</taxon>
        <taxon>Ecdysozoa</taxon>
        <taxon>Nematoda</taxon>
        <taxon>Chromadorea</taxon>
        <taxon>Rhabditida</taxon>
        <taxon>Tylenchina</taxon>
        <taxon>Panagrolaimomorpha</taxon>
        <taxon>Strongyloidoidea</taxon>
        <taxon>Steinernematidae</taxon>
        <taxon>Steinernema</taxon>
    </lineage>
</organism>
<gene>
    <name evidence="2" type="ORF">QR680_011163</name>
</gene>
<evidence type="ECO:0000313" key="3">
    <source>
        <dbReference type="Proteomes" id="UP001175271"/>
    </source>
</evidence>
<comment type="caution">
    <text evidence="2">The sequence shown here is derived from an EMBL/GenBank/DDBJ whole genome shotgun (WGS) entry which is preliminary data.</text>
</comment>